<evidence type="ECO:0000313" key="3">
    <source>
        <dbReference type="Proteomes" id="UP000070529"/>
    </source>
</evidence>
<dbReference type="SMART" id="SM00318">
    <property type="entry name" value="SNc"/>
    <property type="match status" value="1"/>
</dbReference>
<dbReference type="Proteomes" id="UP000070529">
    <property type="component" value="Unassembled WGS sequence"/>
</dbReference>
<organism evidence="2 3">
    <name type="scientific">Enterovibrio coralii</name>
    <dbReference type="NCBI Taxonomy" id="294935"/>
    <lineage>
        <taxon>Bacteria</taxon>
        <taxon>Pseudomonadati</taxon>
        <taxon>Pseudomonadota</taxon>
        <taxon>Gammaproteobacteria</taxon>
        <taxon>Vibrionales</taxon>
        <taxon>Vibrionaceae</taxon>
        <taxon>Enterovibrio</taxon>
    </lineage>
</organism>
<proteinExistence type="predicted"/>
<reference evidence="2 3" key="1">
    <citation type="submission" date="2015-11" db="EMBL/GenBank/DDBJ databases">
        <title>Genomic Taxonomy of the Vibrionaceae.</title>
        <authorList>
            <person name="Gomez-Gil B."/>
            <person name="Enciso-Ibarra J."/>
        </authorList>
    </citation>
    <scope>NUCLEOTIDE SEQUENCE [LARGE SCALE GENOMIC DNA]</scope>
    <source>
        <strain evidence="2 3">CAIM 912</strain>
    </source>
</reference>
<dbReference type="EMBL" id="LNTY01000025">
    <property type="protein sequence ID" value="KXF82312.1"/>
    <property type="molecule type" value="Genomic_DNA"/>
</dbReference>
<protein>
    <recommendedName>
        <fullName evidence="1">TNase-like domain-containing protein</fullName>
    </recommendedName>
</protein>
<dbReference type="AlphaFoldDB" id="A0A135IA48"/>
<feature type="domain" description="TNase-like" evidence="1">
    <location>
        <begin position="12"/>
        <end position="147"/>
    </location>
</feature>
<evidence type="ECO:0000313" key="2">
    <source>
        <dbReference type="EMBL" id="KXF82312.1"/>
    </source>
</evidence>
<dbReference type="SUPFAM" id="SSF50199">
    <property type="entry name" value="Staphylococcal nuclease"/>
    <property type="match status" value="1"/>
</dbReference>
<keyword evidence="3" id="KW-1185">Reference proteome</keyword>
<dbReference type="InterPro" id="IPR035437">
    <property type="entry name" value="SNase_OB-fold_sf"/>
</dbReference>
<accession>A0A135IA48</accession>
<dbReference type="InterPro" id="IPR016071">
    <property type="entry name" value="Staphylococal_nuclease_OB-fold"/>
</dbReference>
<dbReference type="Gene3D" id="2.40.50.90">
    <property type="match status" value="1"/>
</dbReference>
<comment type="caution">
    <text evidence="2">The sequence shown here is derived from an EMBL/GenBank/DDBJ whole genome shotgun (WGS) entry which is preliminary data.</text>
</comment>
<dbReference type="STRING" id="294935.ATN88_09105"/>
<dbReference type="PROSITE" id="PS50830">
    <property type="entry name" value="TNASE_3"/>
    <property type="match status" value="1"/>
</dbReference>
<name>A0A135IA48_9GAMM</name>
<sequence length="147" mass="16680">MSFMSWAESTIHQFPATLVKVVDGDTFRMLLEVYPRQFNEVDVRLYGIDAPESRRGSKQGMPIPECEIELGKAVTQHIDSILDNADSLMVNNIDPSKTKFAGRIVGDVWFESDGIEMSVAEYLLEQNLVVPYYGGKRSIWDCDQITR</sequence>
<gene>
    <name evidence="2" type="ORF">ATN88_09105</name>
</gene>
<evidence type="ECO:0000259" key="1">
    <source>
        <dbReference type="PROSITE" id="PS50830"/>
    </source>
</evidence>